<dbReference type="InterPro" id="IPR029063">
    <property type="entry name" value="SAM-dependent_MTases_sf"/>
</dbReference>
<dbReference type="SUPFAM" id="SSF53335">
    <property type="entry name" value="S-adenosyl-L-methionine-dependent methyltransferases"/>
    <property type="match status" value="1"/>
</dbReference>
<evidence type="ECO:0000256" key="1">
    <source>
        <dbReference type="SAM" id="SignalP"/>
    </source>
</evidence>
<feature type="signal peptide" evidence="1">
    <location>
        <begin position="1"/>
        <end position="19"/>
    </location>
</feature>
<dbReference type="Proteomes" id="UP000789595">
    <property type="component" value="Unassembled WGS sequence"/>
</dbReference>
<dbReference type="AlphaFoldDB" id="A0A8J2WUS4"/>
<dbReference type="PANTHER" id="PTHR22807:SF30">
    <property type="entry name" value="28S RRNA (CYTOSINE(4447)-C(5))-METHYLTRANSFERASE-RELATED"/>
    <property type="match status" value="1"/>
</dbReference>
<feature type="domain" description="SAM-dependent methyltransferase RsmB-F/NOP2-type catalytic core" evidence="2">
    <location>
        <begin position="220"/>
        <end position="366"/>
    </location>
</feature>
<feature type="chain" id="PRO_5035149062" description="SAM-dependent methyltransferase RsmB-F/NOP2-type catalytic core domain-containing protein" evidence="1">
    <location>
        <begin position="20"/>
        <end position="408"/>
    </location>
</feature>
<reference evidence="3" key="1">
    <citation type="submission" date="2021-11" db="EMBL/GenBank/DDBJ databases">
        <authorList>
            <consortium name="Genoscope - CEA"/>
            <person name="William W."/>
        </authorList>
    </citation>
    <scope>NUCLEOTIDE SEQUENCE</scope>
</reference>
<name>A0A8J2WUS4_9STRA</name>
<dbReference type="GO" id="GO:0008173">
    <property type="term" value="F:RNA methyltransferase activity"/>
    <property type="evidence" value="ECO:0007669"/>
    <property type="project" value="InterPro"/>
</dbReference>
<comment type="caution">
    <text evidence="3">The sequence shown here is derived from an EMBL/GenBank/DDBJ whole genome shotgun (WGS) entry which is preliminary data.</text>
</comment>
<accession>A0A8J2WUS4</accession>
<dbReference type="Pfam" id="PF01189">
    <property type="entry name" value="Methyltr_RsmB-F"/>
    <property type="match status" value="1"/>
</dbReference>
<gene>
    <name evidence="3" type="ORF">PECAL_2P22350</name>
</gene>
<dbReference type="Gene3D" id="3.40.50.150">
    <property type="entry name" value="Vaccinia Virus protein VP39"/>
    <property type="match status" value="1"/>
</dbReference>
<dbReference type="PANTHER" id="PTHR22807">
    <property type="entry name" value="NOP2 YEAST -RELATED NOL1/NOP2/FMU SUN DOMAIN-CONTAINING"/>
    <property type="match status" value="1"/>
</dbReference>
<sequence>MLAFLLLSCAQALNPAALAREALVEYRANERIAPDKVLAKVLRTNPCTDGERRAAADAFLGTAARLRRYEWLCKDVHGDAEEIAASLLQARDEDRTTTEWPSDPNERLSVESGAPLWLCARWRRDLGDDEARAVAFASTSRGPVTLRVRDEVAIDAVEASLGVRTARPPRNIGAPRALTLTEGRPPGGVWALPGWEEALFEVQDAGSQAIVEACGDGFGTALDMCAGNGGKSIPLAARCRELWCHDVDTERLKRLRARARRAGVSVQCTDGTLPDATFDLVLVDAPCSGSGVLRRLGRTMSFDVADGDEEDLAARRRSRDRVVHARADDALADFARLQLSLLRNAAARCGDRLVYATCSTLREELCGNQFYGAFVLNRRVDLHAIDATLSVPHRPTEPAQPRHRREMT</sequence>
<dbReference type="InterPro" id="IPR049560">
    <property type="entry name" value="MeTrfase_RsmB-F_NOP2_cat"/>
</dbReference>
<keyword evidence="1" id="KW-0732">Signal</keyword>
<dbReference type="EMBL" id="CAKKNE010000002">
    <property type="protein sequence ID" value="CAH0369127.1"/>
    <property type="molecule type" value="Genomic_DNA"/>
</dbReference>
<evidence type="ECO:0000313" key="4">
    <source>
        <dbReference type="Proteomes" id="UP000789595"/>
    </source>
</evidence>
<organism evidence="3 4">
    <name type="scientific">Pelagomonas calceolata</name>
    <dbReference type="NCBI Taxonomy" id="35677"/>
    <lineage>
        <taxon>Eukaryota</taxon>
        <taxon>Sar</taxon>
        <taxon>Stramenopiles</taxon>
        <taxon>Ochrophyta</taxon>
        <taxon>Pelagophyceae</taxon>
        <taxon>Pelagomonadales</taxon>
        <taxon>Pelagomonadaceae</taxon>
        <taxon>Pelagomonas</taxon>
    </lineage>
</organism>
<proteinExistence type="predicted"/>
<evidence type="ECO:0000259" key="2">
    <source>
        <dbReference type="Pfam" id="PF01189"/>
    </source>
</evidence>
<keyword evidence="4" id="KW-1185">Reference proteome</keyword>
<dbReference type="GO" id="GO:0001510">
    <property type="term" value="P:RNA methylation"/>
    <property type="evidence" value="ECO:0007669"/>
    <property type="project" value="InterPro"/>
</dbReference>
<protein>
    <recommendedName>
        <fullName evidence="2">SAM-dependent methyltransferase RsmB-F/NOP2-type catalytic core domain-containing protein</fullName>
    </recommendedName>
</protein>
<dbReference type="InterPro" id="IPR023267">
    <property type="entry name" value="RCMT"/>
</dbReference>
<dbReference type="PRINTS" id="PR02008">
    <property type="entry name" value="RCMTFAMILY"/>
</dbReference>
<evidence type="ECO:0000313" key="3">
    <source>
        <dbReference type="EMBL" id="CAH0369127.1"/>
    </source>
</evidence>
<dbReference type="OrthoDB" id="4418812at2759"/>